<comment type="caution">
    <text evidence="1">The sequence shown here is derived from an EMBL/GenBank/DDBJ whole genome shotgun (WGS) entry which is preliminary data.</text>
</comment>
<sequence length="229" mass="26058">MKEPKLTRLEMSGLLHALDLQNGLELENFLGKWNQHASAILPDFVKRFKRSSGAVTGLSTNDIVALGNLCELTTFKSTSIQNWIKRDIKGLIGHPELGKKYSIDQAVILLIVRDLKSTYDFETIRKMLNRLFNTISDRTDDLISPVDYYEAYAVVLDKLINEAFHFPPASDIEEKIELEAEIIRTAFPSITDHNWTLIKPVLVLTVFSVLYSHLLSRAQAYQENHLDPS</sequence>
<dbReference type="Pfam" id="PF08876">
    <property type="entry name" value="DUF1836"/>
    <property type="match status" value="1"/>
</dbReference>
<reference evidence="1 2" key="1">
    <citation type="submission" date="2021-04" db="EMBL/GenBank/DDBJ databases">
        <title>Metabacillus sp. strain KIGAM252 whole genome sequence.</title>
        <authorList>
            <person name="Seo M.-J."/>
            <person name="Cho E.-S."/>
            <person name="Hwang C.Y."/>
            <person name="Yoon D.J."/>
        </authorList>
    </citation>
    <scope>NUCLEOTIDE SEQUENCE [LARGE SCALE GENOMIC DNA]</scope>
    <source>
        <strain evidence="1 2">KIGAM252</strain>
    </source>
</reference>
<name>A0ABS5LCR9_9BACI</name>
<protein>
    <submittedName>
        <fullName evidence="1">DUF1836 domain-containing protein</fullName>
    </submittedName>
</protein>
<evidence type="ECO:0000313" key="2">
    <source>
        <dbReference type="Proteomes" id="UP000682403"/>
    </source>
</evidence>
<dbReference type="PANTHER" id="PTHR40056">
    <property type="entry name" value="HYPOTHETICAL CYTOSOLIC PROTEIN"/>
    <property type="match status" value="1"/>
</dbReference>
<keyword evidence="2" id="KW-1185">Reference proteome</keyword>
<organism evidence="1 2">
    <name type="scientific">Metabacillus flavus</name>
    <dbReference type="NCBI Taxonomy" id="2823519"/>
    <lineage>
        <taxon>Bacteria</taxon>
        <taxon>Bacillati</taxon>
        <taxon>Bacillota</taxon>
        <taxon>Bacilli</taxon>
        <taxon>Bacillales</taxon>
        <taxon>Bacillaceae</taxon>
        <taxon>Metabacillus</taxon>
    </lineage>
</organism>
<dbReference type="EMBL" id="JAGVRK010000001">
    <property type="protein sequence ID" value="MBS2968536.1"/>
    <property type="molecule type" value="Genomic_DNA"/>
</dbReference>
<evidence type="ECO:0000313" key="1">
    <source>
        <dbReference type="EMBL" id="MBS2968536.1"/>
    </source>
</evidence>
<dbReference type="RefSeq" id="WP_211557407.1">
    <property type="nucleotide sequence ID" value="NZ_JAGVRK010000001.1"/>
</dbReference>
<dbReference type="Proteomes" id="UP000682403">
    <property type="component" value="Unassembled WGS sequence"/>
</dbReference>
<accession>A0ABS5LCR9</accession>
<dbReference type="PANTHER" id="PTHR40056:SF1">
    <property type="entry name" value="DUF1836 DOMAIN-CONTAINING PROTEIN"/>
    <property type="match status" value="1"/>
</dbReference>
<dbReference type="InterPro" id="IPR014975">
    <property type="entry name" value="DUF1836"/>
</dbReference>
<proteinExistence type="predicted"/>
<gene>
    <name evidence="1" type="ORF">J9317_07175</name>
</gene>